<dbReference type="EMBL" id="VCKX01000161">
    <property type="protein sequence ID" value="TMR27708.1"/>
    <property type="molecule type" value="Genomic_DNA"/>
</dbReference>
<keyword evidence="1" id="KW-0812">Transmembrane</keyword>
<organism evidence="2 3">
    <name type="scientific">Nonomuraea zeae</name>
    <dbReference type="NCBI Taxonomy" id="1642303"/>
    <lineage>
        <taxon>Bacteria</taxon>
        <taxon>Bacillati</taxon>
        <taxon>Actinomycetota</taxon>
        <taxon>Actinomycetes</taxon>
        <taxon>Streptosporangiales</taxon>
        <taxon>Streptosporangiaceae</taxon>
        <taxon>Nonomuraea</taxon>
    </lineage>
</organism>
<feature type="transmembrane region" description="Helical" evidence="1">
    <location>
        <begin position="130"/>
        <end position="153"/>
    </location>
</feature>
<dbReference type="Proteomes" id="UP000306628">
    <property type="component" value="Unassembled WGS sequence"/>
</dbReference>
<feature type="transmembrane region" description="Helical" evidence="1">
    <location>
        <begin position="301"/>
        <end position="320"/>
    </location>
</feature>
<proteinExistence type="predicted"/>
<keyword evidence="1" id="KW-0472">Membrane</keyword>
<protein>
    <recommendedName>
        <fullName evidence="4">DUF2079 domain-containing protein</fullName>
    </recommendedName>
</protein>
<dbReference type="OrthoDB" id="3778510at2"/>
<sequence length="618" mass="66980">MTSVTTSGARQELRERLGERLRGGDAVLAAGLLMVAVQLMWKFDLVRRTYFRQDDFMFIARGLENQLSWDYLMRIDFGHLMPGAFAIHWAMGRLGVYNDVLAHGLAIGLQAAAGLALLRLLRLLFGTRPAILVPLGFYLLTPMTVPGLSWWAVVAETLPFQIALPMALASHVLHTRTGRFRHAVAAAGWTVLGMVFFVKAPFIPVLAFVLTLGWLGGARTRRVWLLYLGVLVPYAVVFFRQLFTSVQLTNVTFEPSLPSAEVAVKSAWTLLTGSLVPTSLGGPWRWQPIGEDYALAATPPALMWASLAVAVAAVTVSVLWRRRAWLAWLTLLGYFLLADVVPIMLGRVEMLGPDLSGFELRYVSSTAVVVALVIGLAFIPVQGEERPWHRPAVRLRWVWVPVAAVFAAGSVWSVAAYADRPLGRNVQSYVETGVQALASVPAGTVVLDTYVPDKVAFPVFFYDYARHSKLLGPAVPHAISWTRRLSGPVADPLIFDPQGRLRPLRIDGATIPARASCVPVGEAEVRFPLPAPLRDAEYTVQVSYLNGAETTLNVRLGLAHGSAPAGRDLGSTFVPITGGGNELAVRTDGGTSCVGEIRIGVPAPLENGPAIPPQPVGG</sequence>
<comment type="caution">
    <text evidence="2">The sequence shown here is derived from an EMBL/GenBank/DDBJ whole genome shotgun (WGS) entry which is preliminary data.</text>
</comment>
<keyword evidence="3" id="KW-1185">Reference proteome</keyword>
<evidence type="ECO:0000313" key="3">
    <source>
        <dbReference type="Proteomes" id="UP000306628"/>
    </source>
</evidence>
<feature type="transmembrane region" description="Helical" evidence="1">
    <location>
        <begin position="21"/>
        <end position="41"/>
    </location>
</feature>
<feature type="transmembrane region" description="Helical" evidence="1">
    <location>
        <begin position="395"/>
        <end position="418"/>
    </location>
</feature>
<keyword evidence="1" id="KW-1133">Transmembrane helix</keyword>
<feature type="transmembrane region" description="Helical" evidence="1">
    <location>
        <begin position="224"/>
        <end position="243"/>
    </location>
</feature>
<dbReference type="RefSeq" id="WP_138694722.1">
    <property type="nucleotide sequence ID" value="NZ_JBHSAZ010000026.1"/>
</dbReference>
<gene>
    <name evidence="2" type="ORF">ETD85_38275</name>
</gene>
<feature type="transmembrane region" description="Helical" evidence="1">
    <location>
        <begin position="100"/>
        <end position="118"/>
    </location>
</feature>
<accession>A0A5S4G3Z6</accession>
<feature type="transmembrane region" description="Helical" evidence="1">
    <location>
        <begin position="186"/>
        <end position="212"/>
    </location>
</feature>
<evidence type="ECO:0000313" key="2">
    <source>
        <dbReference type="EMBL" id="TMR27708.1"/>
    </source>
</evidence>
<evidence type="ECO:0000256" key="1">
    <source>
        <dbReference type="SAM" id="Phobius"/>
    </source>
</evidence>
<reference evidence="2 3" key="1">
    <citation type="submission" date="2019-05" db="EMBL/GenBank/DDBJ databases">
        <title>Draft genome sequence of Nonomuraea zeae DSM 100528.</title>
        <authorList>
            <person name="Saricaoglu S."/>
            <person name="Isik K."/>
        </authorList>
    </citation>
    <scope>NUCLEOTIDE SEQUENCE [LARGE SCALE GENOMIC DNA]</scope>
    <source>
        <strain evidence="2 3">DSM 100528</strain>
    </source>
</reference>
<feature type="transmembrane region" description="Helical" evidence="1">
    <location>
        <begin position="365"/>
        <end position="383"/>
    </location>
</feature>
<evidence type="ECO:0008006" key="4">
    <source>
        <dbReference type="Google" id="ProtNLM"/>
    </source>
</evidence>
<name>A0A5S4G3Z6_9ACTN</name>
<feature type="transmembrane region" description="Helical" evidence="1">
    <location>
        <begin position="325"/>
        <end position="345"/>
    </location>
</feature>
<dbReference type="AlphaFoldDB" id="A0A5S4G3Z6"/>